<proteinExistence type="predicted"/>
<dbReference type="PROSITE" id="PS51257">
    <property type="entry name" value="PROKAR_LIPOPROTEIN"/>
    <property type="match status" value="1"/>
</dbReference>
<organism evidence="1 2">
    <name type="scientific">Borreliella valaisiana VS116</name>
    <dbReference type="NCBI Taxonomy" id="445987"/>
    <lineage>
        <taxon>Bacteria</taxon>
        <taxon>Pseudomonadati</taxon>
        <taxon>Spirochaetota</taxon>
        <taxon>Spirochaetia</taxon>
        <taxon>Spirochaetales</taxon>
        <taxon>Borreliaceae</taxon>
        <taxon>Borreliella</taxon>
    </lineage>
</organism>
<accession>C0R924</accession>
<evidence type="ECO:0000313" key="2">
    <source>
        <dbReference type="Proteomes" id="UP000006163"/>
    </source>
</evidence>
<sequence length="188" mass="22377">MRILVSVYMITVTLLGCYLPDKQEQATQNFFENLEMESYDKGTDEIVAEGIFSNLKLYVAEHRLLVDIKKTIISLKDPNYRDVPPVHDYNEKYFNKFFLDLGSERSKELIKLFGGLKNEQNNKFKHGVFWLYSCIRDLYSPDIKYSGEGGHEYWYNGKEYFMPRPTIDKQYFKVKEVIKQLFKDDFRL</sequence>
<dbReference type="RefSeq" id="WP_015899321.1">
    <property type="nucleotide sequence ID" value="NC_012185.1"/>
</dbReference>
<gene>
    <name evidence="1" type="ORF">BVAVS116_H0109</name>
</gene>
<dbReference type="GeneID" id="63641905"/>
<dbReference type="EMBL" id="CP001440">
    <property type="protein sequence ID" value="ACN53003.1"/>
    <property type="molecule type" value="Genomic_DNA"/>
</dbReference>
<protein>
    <submittedName>
        <fullName evidence="1">Outer membrane protein</fullName>
    </submittedName>
</protein>
<name>C0R924_BORVA</name>
<geneLocation type="plasmid" evidence="1 2">
    <name>VS116_lp28-3</name>
</geneLocation>
<dbReference type="Proteomes" id="UP000006163">
    <property type="component" value="Plasmid VS116_lp28-3"/>
</dbReference>
<dbReference type="OrthoDB" id="352736at2"/>
<dbReference type="NCBIfam" id="NF033726">
    <property type="entry name" value="borfam52"/>
    <property type="match status" value="1"/>
</dbReference>
<dbReference type="HOGENOM" id="CLU_123745_0_0_12"/>
<evidence type="ECO:0000313" key="1">
    <source>
        <dbReference type="EMBL" id="ACN53003.1"/>
    </source>
</evidence>
<reference evidence="1 2" key="1">
    <citation type="journal article" date="2012" name="J. Bacteriol.">
        <title>Whole-Genome Sequences of Borrelia bissettii, Borrelia valaisiana, and Borrelia spielmanii.</title>
        <authorList>
            <person name="Schutzer S.E."/>
            <person name="Fraser-Liggett C.M."/>
            <person name="Qiu W.G."/>
            <person name="Kraiczy P."/>
            <person name="Mongodin E.F."/>
            <person name="Dunn J.J."/>
            <person name="Luft B.J."/>
            <person name="Casjens S.R."/>
        </authorList>
    </citation>
    <scope>NUCLEOTIDE SEQUENCE [LARGE SCALE GENOMIC DNA]</scope>
    <source>
        <strain evidence="1 2">VS116</strain>
        <plasmid evidence="1">VS116_lp28-3</plasmid>
    </source>
</reference>
<dbReference type="AlphaFoldDB" id="C0R924"/>
<keyword evidence="1" id="KW-0614">Plasmid</keyword>
<keyword evidence="2" id="KW-1185">Reference proteome</keyword>